<dbReference type="SUPFAM" id="SSF52540">
    <property type="entry name" value="P-loop containing nucleoside triphosphate hydrolases"/>
    <property type="match status" value="1"/>
</dbReference>
<sequence>MTGRNVAMAGDLGAAAENPRRIVVMGVSGCGKTTIGDLVARALGVPFLDGDSLHPVENVAKMAAGTPLTDEDRWPWLATVGTELANAEDGGLVLACSALRRSYRDAIREKAPDTVFLHLHGSKEVLRERTEGRSGHFMPPALLDSQLTTLEPLDADEAGFVVDIAVPVSEVVAEALAGIAAVAGSKAPAGGSAAGAGGTPARQFDVDLQSAPFNLDDDAVAWVDSTIRGMSLEEKIGQLFINHNNDYSPEYLDGVLENYHVGGMRYRPGPSAAVQQHIRYAQSKTRIPLLVASNPEMGGAGSCDDGTFVSTHLQAGSHPDKSIARKMGQVAGVETAALGCNWAFAPIVDIHYNWRNTVISTRAFGNTPEIVVERAKEYFDGISESPTVCAIKHFPGDGVDERDQHVVTSYNTLGYAEWNSSYGHVYREMIGHGVQSIMVGHIGAPELTRHFRPGTEDRDILPATLAPELLQDLLRGELGFNGLILTDASQMVGLTQAKKRKDLVPATIAAGCDMFLFFRNPAEDFQYMMDGYKSGVITDQRLHDALRRILGLKASLGLHKKLPEELTPSPEALRLIGSEAHLAVAAEIADKTVTLIKDTAGNLPITPETHKRIRLYGISGGSDFTRADPLAYLDTVKEELEIAGFEVHLFKTAEQREAAGEPGVNFMSVISDEATGDYADKYDAAFVFACVLGFAQEAAIRIKWSSPMAAEIPWYVTEVPTVFVSLNQPNHLIDVPMVKTAINAHAGTREAIRATIQKIQGKSEFQGTFNENVFCDSFDTRL</sequence>
<keyword evidence="5 13" id="KW-0808">Transferase</keyword>
<keyword evidence="10" id="KW-0326">Glycosidase</keyword>
<dbReference type="PANTHER" id="PTHR30480">
    <property type="entry name" value="BETA-HEXOSAMINIDASE-RELATED"/>
    <property type="match status" value="1"/>
</dbReference>
<evidence type="ECO:0000256" key="9">
    <source>
        <dbReference type="ARBA" id="ARBA00022840"/>
    </source>
</evidence>
<comment type="pathway">
    <text evidence="2">Carbohydrate acid metabolism.</text>
</comment>
<keyword evidence="9" id="KW-0067">ATP-binding</keyword>
<keyword evidence="7" id="KW-0418">Kinase</keyword>
<evidence type="ECO:0000256" key="8">
    <source>
        <dbReference type="ARBA" id="ARBA00022801"/>
    </source>
</evidence>
<dbReference type="PANTHER" id="PTHR30480:SF13">
    <property type="entry name" value="BETA-HEXOSAMINIDASE"/>
    <property type="match status" value="1"/>
</dbReference>
<dbReference type="Gene3D" id="3.20.20.300">
    <property type="entry name" value="Glycoside hydrolase, family 3, N-terminal domain"/>
    <property type="match status" value="1"/>
</dbReference>
<gene>
    <name evidence="13" type="ORF">ACFFP1_05470</name>
</gene>
<dbReference type="InterPro" id="IPR031322">
    <property type="entry name" value="Shikimate/glucono_kinase"/>
</dbReference>
<evidence type="ECO:0000313" key="14">
    <source>
        <dbReference type="Proteomes" id="UP001589702"/>
    </source>
</evidence>
<evidence type="ECO:0000256" key="1">
    <source>
        <dbReference type="ARBA" id="ARBA00001231"/>
    </source>
</evidence>
<dbReference type="Gene3D" id="3.40.50.1700">
    <property type="entry name" value="Glycoside hydrolase family 3 C-terminal domain"/>
    <property type="match status" value="1"/>
</dbReference>
<comment type="catalytic activity">
    <reaction evidence="1">
        <text>Hydrolysis of terminal non-reducing N-acetyl-D-hexosamine residues in N-acetyl-beta-D-hexosaminides.</text>
        <dbReference type="EC" id="3.2.1.52"/>
    </reaction>
</comment>
<dbReference type="RefSeq" id="WP_234748496.1">
    <property type="nucleotide sequence ID" value="NZ_BAAAWN010000001.1"/>
</dbReference>
<evidence type="ECO:0000256" key="10">
    <source>
        <dbReference type="ARBA" id="ARBA00023295"/>
    </source>
</evidence>
<dbReference type="InterPro" id="IPR036962">
    <property type="entry name" value="Glyco_hydro_3_N_sf"/>
</dbReference>
<proteinExistence type="inferred from homology"/>
<comment type="catalytic activity">
    <reaction evidence="11">
        <text>D-gluconate + ATP = 6-phospho-D-gluconate + ADP + H(+)</text>
        <dbReference type="Rhea" id="RHEA:19433"/>
        <dbReference type="ChEBI" id="CHEBI:15378"/>
        <dbReference type="ChEBI" id="CHEBI:18391"/>
        <dbReference type="ChEBI" id="CHEBI:30616"/>
        <dbReference type="ChEBI" id="CHEBI:58759"/>
        <dbReference type="ChEBI" id="CHEBI:456216"/>
        <dbReference type="EC" id="2.7.1.12"/>
    </reaction>
</comment>
<evidence type="ECO:0000256" key="6">
    <source>
        <dbReference type="ARBA" id="ARBA00022741"/>
    </source>
</evidence>
<dbReference type="InterPro" id="IPR027417">
    <property type="entry name" value="P-loop_NTPase"/>
</dbReference>
<dbReference type="SUPFAM" id="SSF51445">
    <property type="entry name" value="(Trans)glycosidases"/>
    <property type="match status" value="1"/>
</dbReference>
<dbReference type="InterPro" id="IPR017853">
    <property type="entry name" value="GH"/>
</dbReference>
<comment type="similarity">
    <text evidence="3">Belongs to the glycosyl hydrolase 3 family.</text>
</comment>
<dbReference type="NCBIfam" id="TIGR01313">
    <property type="entry name" value="therm_gnt_kin"/>
    <property type="match status" value="1"/>
</dbReference>
<evidence type="ECO:0000256" key="7">
    <source>
        <dbReference type="ARBA" id="ARBA00022777"/>
    </source>
</evidence>
<dbReference type="EC" id="2.7.1.12" evidence="13"/>
<evidence type="ECO:0000256" key="3">
    <source>
        <dbReference type="ARBA" id="ARBA00005336"/>
    </source>
</evidence>
<dbReference type="InterPro" id="IPR006001">
    <property type="entry name" value="Therm_gnt_kin"/>
</dbReference>
<feature type="domain" description="Glycoside hydrolase family 3 N-terminal" evidence="12">
    <location>
        <begin position="232"/>
        <end position="551"/>
    </location>
</feature>
<evidence type="ECO:0000256" key="11">
    <source>
        <dbReference type="ARBA" id="ARBA00048090"/>
    </source>
</evidence>
<keyword evidence="6" id="KW-0547">Nucleotide-binding</keyword>
<dbReference type="Gene3D" id="3.40.50.300">
    <property type="entry name" value="P-loop containing nucleotide triphosphate hydrolases"/>
    <property type="match status" value="1"/>
</dbReference>
<dbReference type="Proteomes" id="UP001589702">
    <property type="component" value="Unassembled WGS sequence"/>
</dbReference>
<organism evidence="13 14">
    <name type="scientific">Arthrobacter ramosus</name>
    <dbReference type="NCBI Taxonomy" id="1672"/>
    <lineage>
        <taxon>Bacteria</taxon>
        <taxon>Bacillati</taxon>
        <taxon>Actinomycetota</taxon>
        <taxon>Actinomycetes</taxon>
        <taxon>Micrococcales</taxon>
        <taxon>Micrococcaceae</taxon>
        <taxon>Arthrobacter</taxon>
    </lineage>
</organism>
<dbReference type="InterPro" id="IPR001764">
    <property type="entry name" value="Glyco_hydro_3_N"/>
</dbReference>
<protein>
    <submittedName>
        <fullName evidence="13">Gluconokinase, GntK/IdnK-type</fullName>
        <ecNumber evidence="13">2.7.1.12</ecNumber>
    </submittedName>
</protein>
<keyword evidence="14" id="KW-1185">Reference proteome</keyword>
<dbReference type="InterPro" id="IPR050226">
    <property type="entry name" value="NagZ_Beta-hexosaminidase"/>
</dbReference>
<comment type="caution">
    <text evidence="13">The sequence shown here is derived from an EMBL/GenBank/DDBJ whole genome shotgun (WGS) entry which is preliminary data.</text>
</comment>
<dbReference type="GO" id="GO:0046316">
    <property type="term" value="F:gluconokinase activity"/>
    <property type="evidence" value="ECO:0007669"/>
    <property type="project" value="UniProtKB-EC"/>
</dbReference>
<keyword evidence="8" id="KW-0378">Hydrolase</keyword>
<dbReference type="InterPro" id="IPR036881">
    <property type="entry name" value="Glyco_hydro_3_C_sf"/>
</dbReference>
<dbReference type="CDD" id="cd02021">
    <property type="entry name" value="GntK"/>
    <property type="match status" value="1"/>
</dbReference>
<dbReference type="Pfam" id="PF01202">
    <property type="entry name" value="SKI"/>
    <property type="match status" value="1"/>
</dbReference>
<evidence type="ECO:0000256" key="5">
    <source>
        <dbReference type="ARBA" id="ARBA00022679"/>
    </source>
</evidence>
<evidence type="ECO:0000256" key="2">
    <source>
        <dbReference type="ARBA" id="ARBA00004761"/>
    </source>
</evidence>
<accession>A0ABV5XYK3</accession>
<dbReference type="EMBL" id="JBHMBC010000007">
    <property type="protein sequence ID" value="MFB9818945.1"/>
    <property type="molecule type" value="Genomic_DNA"/>
</dbReference>
<name>A0ABV5XYK3_ARTRM</name>
<evidence type="ECO:0000259" key="12">
    <source>
        <dbReference type="Pfam" id="PF00933"/>
    </source>
</evidence>
<evidence type="ECO:0000256" key="4">
    <source>
        <dbReference type="ARBA" id="ARBA00008420"/>
    </source>
</evidence>
<comment type="similarity">
    <text evidence="4">Belongs to the gluconokinase GntK/GntV family.</text>
</comment>
<dbReference type="Pfam" id="PF00933">
    <property type="entry name" value="Glyco_hydro_3"/>
    <property type="match status" value="1"/>
</dbReference>
<evidence type="ECO:0000313" key="13">
    <source>
        <dbReference type="EMBL" id="MFB9818945.1"/>
    </source>
</evidence>
<reference evidence="13 14" key="1">
    <citation type="submission" date="2024-09" db="EMBL/GenBank/DDBJ databases">
        <authorList>
            <person name="Sun Q."/>
            <person name="Mori K."/>
        </authorList>
    </citation>
    <scope>NUCLEOTIDE SEQUENCE [LARGE SCALE GENOMIC DNA]</scope>
    <source>
        <strain evidence="13 14">JCM 1334</strain>
    </source>
</reference>